<dbReference type="RefSeq" id="XP_018705770.1">
    <property type="nucleotide sequence ID" value="XM_018846881.1"/>
</dbReference>
<reference evidence="3 4" key="1">
    <citation type="journal article" date="2016" name="Genome Biol. Evol.">
        <title>Divergent and convergent evolution of fungal pathogenicity.</title>
        <authorList>
            <person name="Shang Y."/>
            <person name="Xiao G."/>
            <person name="Zheng P."/>
            <person name="Cen K."/>
            <person name="Zhan S."/>
            <person name="Wang C."/>
        </authorList>
    </citation>
    <scope>NUCLEOTIDE SEQUENCE [LARGE SCALE GENOMIC DNA]</scope>
    <source>
        <strain evidence="3 4">ARSEF 2679</strain>
    </source>
</reference>
<comment type="caution">
    <text evidence="3">The sequence shown here is derived from an EMBL/GenBank/DDBJ whole genome shotgun (WGS) entry which is preliminary data.</text>
</comment>
<gene>
    <name evidence="3" type="ORF">ISF_03275</name>
</gene>
<dbReference type="GeneID" id="30019567"/>
<keyword evidence="2" id="KW-0732">Signal</keyword>
<evidence type="ECO:0000313" key="4">
    <source>
        <dbReference type="Proteomes" id="UP000076744"/>
    </source>
</evidence>
<sequence>MHFTTIATVATMAAVAAAEAQPYRLAVMPGLSLMRRDTSGYNPETTKCGAGNTCAEACGAGFADCPSNDGVSHCFNPGAKQSCCQDGSGNSCDEGYYCTHDHKAQTWCCPNSMDLAACAAAYSVSGGLESATPTPKPTPTPTPTPTPAKNTTTAVTTTPAVVTKTLDLTTTICPSASGTGHPVYPGHNSTVTLPVIPTGAHTSPAVVPPGTNAAAATSFSALLLVAAGAIALL</sequence>
<dbReference type="STRING" id="1081104.A0A168AL50"/>
<feature type="compositionally biased region" description="Pro residues" evidence="1">
    <location>
        <begin position="134"/>
        <end position="146"/>
    </location>
</feature>
<dbReference type="OrthoDB" id="5409186at2759"/>
<feature type="region of interest" description="Disordered" evidence="1">
    <location>
        <begin position="129"/>
        <end position="155"/>
    </location>
</feature>
<accession>A0A168AL50</accession>
<evidence type="ECO:0000256" key="1">
    <source>
        <dbReference type="SAM" id="MobiDB-lite"/>
    </source>
</evidence>
<evidence type="ECO:0000313" key="3">
    <source>
        <dbReference type="EMBL" id="OAA68900.1"/>
    </source>
</evidence>
<feature type="chain" id="PRO_5007895391" description="Prp 4 CRoW domain-containing protein" evidence="2">
    <location>
        <begin position="21"/>
        <end position="233"/>
    </location>
</feature>
<dbReference type="EMBL" id="AZHB01000006">
    <property type="protein sequence ID" value="OAA68900.1"/>
    <property type="molecule type" value="Genomic_DNA"/>
</dbReference>
<evidence type="ECO:0000256" key="2">
    <source>
        <dbReference type="SAM" id="SignalP"/>
    </source>
</evidence>
<organism evidence="3 4">
    <name type="scientific">Cordyceps fumosorosea (strain ARSEF 2679)</name>
    <name type="common">Isaria fumosorosea</name>
    <dbReference type="NCBI Taxonomy" id="1081104"/>
    <lineage>
        <taxon>Eukaryota</taxon>
        <taxon>Fungi</taxon>
        <taxon>Dikarya</taxon>
        <taxon>Ascomycota</taxon>
        <taxon>Pezizomycotina</taxon>
        <taxon>Sordariomycetes</taxon>
        <taxon>Hypocreomycetidae</taxon>
        <taxon>Hypocreales</taxon>
        <taxon>Cordycipitaceae</taxon>
        <taxon>Cordyceps</taxon>
    </lineage>
</organism>
<name>A0A168AL50_CORFA</name>
<protein>
    <recommendedName>
        <fullName evidence="5">Prp 4 CRoW domain-containing protein</fullName>
    </recommendedName>
</protein>
<dbReference type="AlphaFoldDB" id="A0A168AL50"/>
<feature type="signal peptide" evidence="2">
    <location>
        <begin position="1"/>
        <end position="20"/>
    </location>
</feature>
<dbReference type="Proteomes" id="UP000076744">
    <property type="component" value="Unassembled WGS sequence"/>
</dbReference>
<keyword evidence="4" id="KW-1185">Reference proteome</keyword>
<evidence type="ECO:0008006" key="5">
    <source>
        <dbReference type="Google" id="ProtNLM"/>
    </source>
</evidence>
<proteinExistence type="predicted"/>